<protein>
    <submittedName>
        <fullName evidence="2">Uncharacterized protein</fullName>
    </submittedName>
</protein>
<accession>A0A919BDM9</accession>
<proteinExistence type="predicted"/>
<reference evidence="2" key="2">
    <citation type="submission" date="2020-09" db="EMBL/GenBank/DDBJ databases">
        <authorList>
            <person name="Sun Q."/>
            <person name="Ohkuma M."/>
        </authorList>
    </citation>
    <scope>NUCLEOTIDE SEQUENCE</scope>
    <source>
        <strain evidence="2">JCM 4122</strain>
    </source>
</reference>
<keyword evidence="3" id="KW-1185">Reference proteome</keyword>
<feature type="compositionally biased region" description="Basic and acidic residues" evidence="1">
    <location>
        <begin position="28"/>
        <end position="54"/>
    </location>
</feature>
<reference evidence="2" key="1">
    <citation type="journal article" date="2014" name="Int. J. Syst. Evol. Microbiol.">
        <title>Complete genome sequence of Corynebacterium casei LMG S-19264T (=DSM 44701T), isolated from a smear-ripened cheese.</title>
        <authorList>
            <consortium name="US DOE Joint Genome Institute (JGI-PGF)"/>
            <person name="Walter F."/>
            <person name="Albersmeier A."/>
            <person name="Kalinowski J."/>
            <person name="Ruckert C."/>
        </authorList>
    </citation>
    <scope>NUCLEOTIDE SEQUENCE</scope>
    <source>
        <strain evidence="2">JCM 4122</strain>
    </source>
</reference>
<comment type="caution">
    <text evidence="2">The sequence shown here is derived from an EMBL/GenBank/DDBJ whole genome shotgun (WGS) entry which is preliminary data.</text>
</comment>
<evidence type="ECO:0000313" key="3">
    <source>
        <dbReference type="Proteomes" id="UP000632849"/>
    </source>
</evidence>
<sequence length="54" mass="5840">MTVLESPGARRAADRREPEGTPGTPCRTEVRDGRGGRAGKGERVQRDGRHTQPA</sequence>
<organism evidence="2 3">
    <name type="scientific">Streptomyces filamentosus</name>
    <name type="common">Streptomyces roseosporus</name>
    <dbReference type="NCBI Taxonomy" id="67294"/>
    <lineage>
        <taxon>Bacteria</taxon>
        <taxon>Bacillati</taxon>
        <taxon>Actinomycetota</taxon>
        <taxon>Actinomycetes</taxon>
        <taxon>Kitasatosporales</taxon>
        <taxon>Streptomycetaceae</taxon>
        <taxon>Streptomyces</taxon>
    </lineage>
</organism>
<name>A0A919BDM9_STRFL</name>
<dbReference type="Proteomes" id="UP000632849">
    <property type="component" value="Unassembled WGS sequence"/>
</dbReference>
<evidence type="ECO:0000313" key="2">
    <source>
        <dbReference type="EMBL" id="GHF82507.1"/>
    </source>
</evidence>
<dbReference type="AlphaFoldDB" id="A0A919BDM9"/>
<evidence type="ECO:0000256" key="1">
    <source>
        <dbReference type="SAM" id="MobiDB-lite"/>
    </source>
</evidence>
<gene>
    <name evidence="2" type="ORF">GCM10017667_08000</name>
</gene>
<feature type="region of interest" description="Disordered" evidence="1">
    <location>
        <begin position="1"/>
        <end position="54"/>
    </location>
</feature>
<dbReference type="EMBL" id="BNBE01000001">
    <property type="protein sequence ID" value="GHF82507.1"/>
    <property type="molecule type" value="Genomic_DNA"/>
</dbReference>